<evidence type="ECO:0000313" key="2">
    <source>
        <dbReference type="EMBL" id="ANF97164.1"/>
    </source>
</evidence>
<reference evidence="2 3" key="2">
    <citation type="journal article" date="2016" name="Int. J. Syst. Evol. Microbiol.">
        <title>Paenibacillus bovis sp. nov., isolated from raw yak (Bos grunniens) milk.</title>
        <authorList>
            <person name="Gao C."/>
            <person name="Han J."/>
            <person name="Liu Z."/>
            <person name="Xu X."/>
            <person name="Hang F."/>
            <person name="Wu Z."/>
        </authorList>
    </citation>
    <scope>NUCLEOTIDE SEQUENCE [LARGE SCALE GENOMIC DNA]</scope>
    <source>
        <strain evidence="2 3">BD3526</strain>
    </source>
</reference>
<dbReference type="EMBL" id="CP013023">
    <property type="protein sequence ID" value="ANF97164.1"/>
    <property type="molecule type" value="Genomic_DNA"/>
</dbReference>
<dbReference type="PANTHER" id="PTHR35532:SF5">
    <property type="entry name" value="CARBOHYDRATE-BINDING DOMAIN-CONTAINING PROTEIN"/>
    <property type="match status" value="1"/>
</dbReference>
<dbReference type="InterPro" id="IPR002931">
    <property type="entry name" value="Transglutaminase-like"/>
</dbReference>
<gene>
    <name evidence="2" type="ORF">AR543_14925</name>
</gene>
<dbReference type="OrthoDB" id="9787782at2"/>
<dbReference type="Proteomes" id="UP000078148">
    <property type="component" value="Chromosome"/>
</dbReference>
<dbReference type="STRING" id="1616788.AR543_14925"/>
<dbReference type="KEGG" id="pbv:AR543_14925"/>
<accession>A0A172ZHP7</accession>
<organism evidence="2 3">
    <name type="scientific">Paenibacillus bovis</name>
    <dbReference type="NCBI Taxonomy" id="1616788"/>
    <lineage>
        <taxon>Bacteria</taxon>
        <taxon>Bacillati</taxon>
        <taxon>Bacillota</taxon>
        <taxon>Bacilli</taxon>
        <taxon>Bacillales</taxon>
        <taxon>Paenibacillaceae</taxon>
        <taxon>Paenibacillus</taxon>
    </lineage>
</organism>
<dbReference type="Gene3D" id="2.60.40.1120">
    <property type="entry name" value="Carboxypeptidase-like, regulatory domain"/>
    <property type="match status" value="1"/>
</dbReference>
<reference evidence="3" key="1">
    <citation type="submission" date="2015-10" db="EMBL/GenBank/DDBJ databases">
        <title>Genome of Paenibacillus bovis sp. nov.</title>
        <authorList>
            <person name="Wu Z."/>
            <person name="Gao C."/>
            <person name="Liu Z."/>
            <person name="Zheng H."/>
        </authorList>
    </citation>
    <scope>NUCLEOTIDE SEQUENCE [LARGE SCALE GENOMIC DNA]</scope>
    <source>
        <strain evidence="3">BD3526</strain>
    </source>
</reference>
<sequence length="895" mass="102422">MTVTASYGLDLDKVNRKFEWKRQQAARREQDLFSIFKLPLTEEEQLLLRFLYAYMPLHDLADYEGEYFLRHVRHVLHVRSQMPWGASIPDEIFAHFVLPYRVNNENIDNSRQVIYSELADRVRDLPMAQAVLETNYWCHERATYVGTDIRTVSPLTIMRTAQGRCGEQSTLAVTALRSIGIPARQCYTPRWAHCDSNHAWVEAWADGQWHYLGACEPEPVLDEGWFRLPARRAMLVNTRVTADYTGPEEVCSRHPWYTEINMLERYAPVHSLTVYTVDEQGEPVSAEVQFQLYNAAEFSPLATMKSDSNGLAQLTTGYGDLLIHARTGQRWGETWCHKDQSEVTVRLGSASFTEGSIDWKMTAPAAPPVDEGPIVSLEDKQKHEQLVQQGIATRTAYEAGFVSRDQSDKLAAQWQLPADRIWTILETARGNSRELAAFLEETEPKKRLLALRLLESMRPKDWQDTFRPVLRDHLNSSYRYAAALNEAETDRFNRYVLCPRIHFEMLSEYRAYFQSLWPVARQDDYRRNPELLAADLQTELRIYNQIDRYSGMATPAGAHRLGVMDALNQDIVFVAAARSLGIPSRLEPRQLQPQYWQQGEWIEVQFVLYREAEETDSYRNAGIAEDAANDIQTIQSEHTAESVSASAGKGKVVFHLAAASIDEEAGYYRNFTLARLEDGAYRTVHFPYGEKEMCNKPYDVLPGAYRLTTGTRLSDGSVEGRFTHFYVYPEQTAQVELLFRSEQHTVPLISIPLPDQVKKELSGDEAESVAHPAGCIIAWLEPEREPTKHLLRELSEQQQKWMAWAGPIYGWTSTGEEQERIATDLLPEQMHLLVDQDLNTLSGLKTVMKQIRGEQRPIVLVVDQYQNIRYVQQGYKLGTGSELLQVLEQLAGPQE</sequence>
<dbReference type="AlphaFoldDB" id="A0A172ZHP7"/>
<proteinExistence type="predicted"/>
<evidence type="ECO:0000313" key="3">
    <source>
        <dbReference type="Proteomes" id="UP000078148"/>
    </source>
</evidence>
<dbReference type="RefSeq" id="WP_060535282.1">
    <property type="nucleotide sequence ID" value="NZ_CP013023.1"/>
</dbReference>
<keyword evidence="3" id="KW-1185">Reference proteome</keyword>
<evidence type="ECO:0000259" key="1">
    <source>
        <dbReference type="SMART" id="SM00460"/>
    </source>
</evidence>
<dbReference type="Gene3D" id="3.10.620.30">
    <property type="match status" value="1"/>
</dbReference>
<name>A0A172ZHP7_9BACL</name>
<dbReference type="PANTHER" id="PTHR35532">
    <property type="entry name" value="SIMILAR TO POLYHYDROXYALKANOATE DEPOLYMERASE"/>
    <property type="match status" value="1"/>
</dbReference>
<dbReference type="Pfam" id="PF01841">
    <property type="entry name" value="Transglut_core"/>
    <property type="match status" value="1"/>
</dbReference>
<dbReference type="InterPro" id="IPR038765">
    <property type="entry name" value="Papain-like_cys_pep_sf"/>
</dbReference>
<protein>
    <recommendedName>
        <fullName evidence="1">Transglutaminase-like domain-containing protein</fullName>
    </recommendedName>
</protein>
<feature type="domain" description="Transglutaminase-like" evidence="1">
    <location>
        <begin position="157"/>
        <end position="216"/>
    </location>
</feature>
<dbReference type="SUPFAM" id="SSF54001">
    <property type="entry name" value="Cysteine proteinases"/>
    <property type="match status" value="1"/>
</dbReference>
<dbReference type="SMART" id="SM00460">
    <property type="entry name" value="TGc"/>
    <property type="match status" value="1"/>
</dbReference>